<gene>
    <name evidence="2" type="ORF">ACHAXA_008505</name>
</gene>
<keyword evidence="3" id="KW-1185">Reference proteome</keyword>
<dbReference type="AlphaFoldDB" id="A0ABD3RR78"/>
<protein>
    <recommendedName>
        <fullName evidence="1">CBM6 domain-containing protein</fullName>
    </recommendedName>
</protein>
<dbReference type="EMBL" id="JALLPB020000198">
    <property type="protein sequence ID" value="KAL3815455.1"/>
    <property type="molecule type" value="Genomic_DNA"/>
</dbReference>
<evidence type="ECO:0000313" key="3">
    <source>
        <dbReference type="Proteomes" id="UP001530377"/>
    </source>
</evidence>
<sequence>MLPNRIASVVAAFIGIMRFSNAGIAEVATSTSHNTGLDMRVIVPKLDVPKLDVPKPTEWMVPSKLPYLQTVPREHIATTVIYEAEDAATYDPTSVVDSTNPGARGNKYIDMGGMGSYLEFVVDDEDEDDIDEQDALASNDCSITFRYASASRDGHTRPCSLSVNGTIVDTLSFPTTFWWRRWDTKVVREAAYCSPGTVIRLTAVSKHGGPNIDYMALDFMYKDKVEAAGSLRGYRK</sequence>
<reference evidence="2 3" key="1">
    <citation type="submission" date="2024-10" db="EMBL/GenBank/DDBJ databases">
        <title>Updated reference genomes for cyclostephanoid diatoms.</title>
        <authorList>
            <person name="Roberts W.R."/>
            <person name="Alverson A.J."/>
        </authorList>
    </citation>
    <scope>NUCLEOTIDE SEQUENCE [LARGE SCALE GENOMIC DNA]</scope>
    <source>
        <strain evidence="2 3">AJA228-03</strain>
    </source>
</reference>
<proteinExistence type="predicted"/>
<comment type="caution">
    <text evidence="2">The sequence shown here is derived from an EMBL/GenBank/DDBJ whole genome shotgun (WGS) entry which is preliminary data.</text>
</comment>
<dbReference type="Proteomes" id="UP001530377">
    <property type="component" value="Unassembled WGS sequence"/>
</dbReference>
<organism evidence="2 3">
    <name type="scientific">Cyclostephanos tholiformis</name>
    <dbReference type="NCBI Taxonomy" id="382380"/>
    <lineage>
        <taxon>Eukaryota</taxon>
        <taxon>Sar</taxon>
        <taxon>Stramenopiles</taxon>
        <taxon>Ochrophyta</taxon>
        <taxon>Bacillariophyta</taxon>
        <taxon>Coscinodiscophyceae</taxon>
        <taxon>Thalassiosirophycidae</taxon>
        <taxon>Stephanodiscales</taxon>
        <taxon>Stephanodiscaceae</taxon>
        <taxon>Cyclostephanos</taxon>
    </lineage>
</organism>
<dbReference type="Gene3D" id="2.60.120.260">
    <property type="entry name" value="Galactose-binding domain-like"/>
    <property type="match status" value="1"/>
</dbReference>
<name>A0ABD3RR78_9STRA</name>
<dbReference type="InterPro" id="IPR005084">
    <property type="entry name" value="CBM6"/>
</dbReference>
<dbReference type="InterPro" id="IPR008979">
    <property type="entry name" value="Galactose-bd-like_sf"/>
</dbReference>
<feature type="domain" description="CBM6" evidence="1">
    <location>
        <begin position="80"/>
        <end position="218"/>
    </location>
</feature>
<accession>A0ABD3RR78</accession>
<dbReference type="SUPFAM" id="SSF49785">
    <property type="entry name" value="Galactose-binding domain-like"/>
    <property type="match status" value="1"/>
</dbReference>
<dbReference type="PROSITE" id="PS51175">
    <property type="entry name" value="CBM6"/>
    <property type="match status" value="1"/>
</dbReference>
<evidence type="ECO:0000259" key="1">
    <source>
        <dbReference type="PROSITE" id="PS51175"/>
    </source>
</evidence>
<evidence type="ECO:0000313" key="2">
    <source>
        <dbReference type="EMBL" id="KAL3815455.1"/>
    </source>
</evidence>